<feature type="domain" description="DUF1468" evidence="2">
    <location>
        <begin position="9"/>
        <end position="145"/>
    </location>
</feature>
<evidence type="ECO:0000313" key="4">
    <source>
        <dbReference type="Proteomes" id="UP000198893"/>
    </source>
</evidence>
<name>A0A1H8UAP7_9RHOB</name>
<sequence>MPKISLPFLIGAVFALLSLFLIWHTFSDVYQGSYQAAGRGPVFFPQILLSCLLLLSLVVMFGGLKAEPLSLSRDVALPVISVLLFTGLYVYAITAAGFLLSTIVFTFVMPLLLGYRRIWVILAITAVYPVTVWYLFDHVVQIVLPSSPWFDTR</sequence>
<keyword evidence="1" id="KW-0472">Membrane</keyword>
<dbReference type="OrthoDB" id="7873823at2"/>
<keyword evidence="1" id="KW-1133">Transmembrane helix</keyword>
<keyword evidence="4" id="KW-1185">Reference proteome</keyword>
<organism evidence="3 4">
    <name type="scientific">Salinihabitans flavidus</name>
    <dbReference type="NCBI Taxonomy" id="569882"/>
    <lineage>
        <taxon>Bacteria</taxon>
        <taxon>Pseudomonadati</taxon>
        <taxon>Pseudomonadota</taxon>
        <taxon>Alphaproteobacteria</taxon>
        <taxon>Rhodobacterales</taxon>
        <taxon>Roseobacteraceae</taxon>
        <taxon>Salinihabitans</taxon>
    </lineage>
</organism>
<gene>
    <name evidence="3" type="ORF">SAMN04490248_1198</name>
</gene>
<dbReference type="EMBL" id="FODS01000019">
    <property type="protein sequence ID" value="SEP00117.1"/>
    <property type="molecule type" value="Genomic_DNA"/>
</dbReference>
<evidence type="ECO:0000256" key="1">
    <source>
        <dbReference type="SAM" id="Phobius"/>
    </source>
</evidence>
<dbReference type="RefSeq" id="WP_093119508.1">
    <property type="nucleotide sequence ID" value="NZ_FODS01000019.1"/>
</dbReference>
<feature type="transmembrane region" description="Helical" evidence="1">
    <location>
        <begin position="76"/>
        <end position="105"/>
    </location>
</feature>
<feature type="transmembrane region" description="Helical" evidence="1">
    <location>
        <begin position="43"/>
        <end position="64"/>
    </location>
</feature>
<feature type="transmembrane region" description="Helical" evidence="1">
    <location>
        <begin position="117"/>
        <end position="136"/>
    </location>
</feature>
<dbReference type="Proteomes" id="UP000198893">
    <property type="component" value="Unassembled WGS sequence"/>
</dbReference>
<accession>A0A1H8UAP7</accession>
<proteinExistence type="predicted"/>
<dbReference type="STRING" id="569882.SAMN04490248_1198"/>
<evidence type="ECO:0000313" key="3">
    <source>
        <dbReference type="EMBL" id="SEP00117.1"/>
    </source>
</evidence>
<dbReference type="InterPro" id="IPR009936">
    <property type="entry name" value="DUF1468"/>
</dbReference>
<keyword evidence="1" id="KW-0812">Transmembrane</keyword>
<evidence type="ECO:0000259" key="2">
    <source>
        <dbReference type="Pfam" id="PF07331"/>
    </source>
</evidence>
<reference evidence="3 4" key="1">
    <citation type="submission" date="2016-10" db="EMBL/GenBank/DDBJ databases">
        <authorList>
            <person name="de Groot N.N."/>
        </authorList>
    </citation>
    <scope>NUCLEOTIDE SEQUENCE [LARGE SCALE GENOMIC DNA]</scope>
    <source>
        <strain evidence="3 4">DSM 27842</strain>
    </source>
</reference>
<dbReference type="Pfam" id="PF07331">
    <property type="entry name" value="TctB"/>
    <property type="match status" value="1"/>
</dbReference>
<protein>
    <submittedName>
        <fullName evidence="3">Tripartite tricarboxylate transporter TctB family protein</fullName>
    </submittedName>
</protein>
<dbReference type="AlphaFoldDB" id="A0A1H8UAP7"/>